<gene>
    <name evidence="1" type="ORF">CERZMDRAFT_85687</name>
</gene>
<dbReference type="Proteomes" id="UP000799539">
    <property type="component" value="Unassembled WGS sequence"/>
</dbReference>
<protein>
    <submittedName>
        <fullName evidence="1">Uncharacterized protein</fullName>
    </submittedName>
</protein>
<dbReference type="EMBL" id="ML992678">
    <property type="protein sequence ID" value="KAF2211139.1"/>
    <property type="molecule type" value="Genomic_DNA"/>
</dbReference>
<reference evidence="1" key="1">
    <citation type="journal article" date="2020" name="Stud. Mycol.">
        <title>101 Dothideomycetes genomes: a test case for predicting lifestyles and emergence of pathogens.</title>
        <authorList>
            <person name="Haridas S."/>
            <person name="Albert R."/>
            <person name="Binder M."/>
            <person name="Bloem J."/>
            <person name="Labutti K."/>
            <person name="Salamov A."/>
            <person name="Andreopoulos B."/>
            <person name="Baker S."/>
            <person name="Barry K."/>
            <person name="Bills G."/>
            <person name="Bluhm B."/>
            <person name="Cannon C."/>
            <person name="Castanera R."/>
            <person name="Culley D."/>
            <person name="Daum C."/>
            <person name="Ezra D."/>
            <person name="Gonzalez J."/>
            <person name="Henrissat B."/>
            <person name="Kuo A."/>
            <person name="Liang C."/>
            <person name="Lipzen A."/>
            <person name="Lutzoni F."/>
            <person name="Magnuson J."/>
            <person name="Mondo S."/>
            <person name="Nolan M."/>
            <person name="Ohm R."/>
            <person name="Pangilinan J."/>
            <person name="Park H.-J."/>
            <person name="Ramirez L."/>
            <person name="Alfaro M."/>
            <person name="Sun H."/>
            <person name="Tritt A."/>
            <person name="Yoshinaga Y."/>
            <person name="Zwiers L.-H."/>
            <person name="Turgeon B."/>
            <person name="Goodwin S."/>
            <person name="Spatafora J."/>
            <person name="Crous P."/>
            <person name="Grigoriev I."/>
        </authorList>
    </citation>
    <scope>NUCLEOTIDE SEQUENCE</scope>
    <source>
        <strain evidence="1">SCOH1-5</strain>
    </source>
</reference>
<keyword evidence="2" id="KW-1185">Reference proteome</keyword>
<name>A0A6A6FCC3_9PEZI</name>
<evidence type="ECO:0000313" key="1">
    <source>
        <dbReference type="EMBL" id="KAF2211139.1"/>
    </source>
</evidence>
<accession>A0A6A6FCC3</accession>
<evidence type="ECO:0000313" key="2">
    <source>
        <dbReference type="Proteomes" id="UP000799539"/>
    </source>
</evidence>
<sequence length="177" mass="19748">MPVADLSFARGAPTGLAASPPLVWEVGWIARTRQHCHLQAGVTRTMALQQMFDYSMLLEWLDASKCNMSSTCDNPSTDPRPPRRRAVTHWARQVDQGEAADEVAHIEFGIPVPRRPVGDPRHSLMKKRSAWSGTEDEQYVRCGTTWAFQIRTVTLKSSTIANYGNGRPLPDGDMDAR</sequence>
<dbReference type="AlphaFoldDB" id="A0A6A6FCC3"/>
<organism evidence="1 2">
    <name type="scientific">Cercospora zeae-maydis SCOH1-5</name>
    <dbReference type="NCBI Taxonomy" id="717836"/>
    <lineage>
        <taxon>Eukaryota</taxon>
        <taxon>Fungi</taxon>
        <taxon>Dikarya</taxon>
        <taxon>Ascomycota</taxon>
        <taxon>Pezizomycotina</taxon>
        <taxon>Dothideomycetes</taxon>
        <taxon>Dothideomycetidae</taxon>
        <taxon>Mycosphaerellales</taxon>
        <taxon>Mycosphaerellaceae</taxon>
        <taxon>Cercospora</taxon>
    </lineage>
</organism>
<proteinExistence type="predicted"/>